<protein>
    <submittedName>
        <fullName evidence="7">(spotted green pufferfish) hypothetical protein</fullName>
    </submittedName>
</protein>
<dbReference type="InterPro" id="IPR030456">
    <property type="entry name" value="TF_fork_head_CS_2"/>
</dbReference>
<dbReference type="InterPro" id="IPR036388">
    <property type="entry name" value="WH-like_DNA-bd_sf"/>
</dbReference>
<dbReference type="SUPFAM" id="SSF46785">
    <property type="entry name" value="Winged helix' DNA-binding domain"/>
    <property type="match status" value="2"/>
</dbReference>
<feature type="compositionally biased region" description="Low complexity" evidence="5">
    <location>
        <begin position="495"/>
        <end position="509"/>
    </location>
</feature>
<reference evidence="7" key="1">
    <citation type="journal article" date="2004" name="Nature">
        <title>Genome duplication in the teleost fish Tetraodon nigroviridis reveals the early vertebrate proto-karyotype.</title>
        <authorList>
            <person name="Jaillon O."/>
            <person name="Aury J.-M."/>
            <person name="Brunet F."/>
            <person name="Petit J.-L."/>
            <person name="Stange-Thomann N."/>
            <person name="Mauceli E."/>
            <person name="Bouneau L."/>
            <person name="Fischer C."/>
            <person name="Ozouf-Costaz C."/>
            <person name="Bernot A."/>
            <person name="Nicaud S."/>
            <person name="Jaffe D."/>
            <person name="Fisher S."/>
            <person name="Lutfalla G."/>
            <person name="Dossat C."/>
            <person name="Segurens B."/>
            <person name="Dasilva C."/>
            <person name="Salanoubat M."/>
            <person name="Levy M."/>
            <person name="Boudet N."/>
            <person name="Castellano S."/>
            <person name="Anthouard V."/>
            <person name="Jubin C."/>
            <person name="Castelli V."/>
            <person name="Katinka M."/>
            <person name="Vacherie B."/>
            <person name="Biemont C."/>
            <person name="Skalli Z."/>
            <person name="Cattolico L."/>
            <person name="Poulain J."/>
            <person name="De Berardinis V."/>
            <person name="Cruaud C."/>
            <person name="Duprat S."/>
            <person name="Brottier P."/>
            <person name="Coutanceau J.-P."/>
            <person name="Gouzy J."/>
            <person name="Parra G."/>
            <person name="Lardier G."/>
            <person name="Chapple C."/>
            <person name="McKernan K.J."/>
            <person name="McEwan P."/>
            <person name="Bosak S."/>
            <person name="Kellis M."/>
            <person name="Volff J.-N."/>
            <person name="Guigo R."/>
            <person name="Zody M.C."/>
            <person name="Mesirov J."/>
            <person name="Lindblad-Toh K."/>
            <person name="Birren B."/>
            <person name="Nusbaum C."/>
            <person name="Kahn D."/>
            <person name="Robinson-Rechavi M."/>
            <person name="Laudet V."/>
            <person name="Schachter V."/>
            <person name="Quetier F."/>
            <person name="Saurin W."/>
            <person name="Scarpelli C."/>
            <person name="Wincker P."/>
            <person name="Lander E.S."/>
            <person name="Weissenbach J."/>
            <person name="Roest Crollius H."/>
        </authorList>
    </citation>
    <scope>NUCLEOTIDE SEQUENCE [LARGE SCALE GENOMIC DNA]</scope>
</reference>
<dbReference type="FunFam" id="1.10.10.10:FF:000071">
    <property type="entry name" value="Forkhead box F1"/>
    <property type="match status" value="2"/>
</dbReference>
<dbReference type="InterPro" id="IPR051770">
    <property type="entry name" value="Forkhead_box_regulator"/>
</dbReference>
<comment type="caution">
    <text evidence="7">The sequence shown here is derived from an EMBL/GenBank/DDBJ whole genome shotgun (WGS) entry which is preliminary data.</text>
</comment>
<evidence type="ECO:0000259" key="6">
    <source>
        <dbReference type="PROSITE" id="PS50039"/>
    </source>
</evidence>
<dbReference type="InterPro" id="IPR036390">
    <property type="entry name" value="WH_DNA-bd_sf"/>
</dbReference>
<dbReference type="GO" id="GO:0000978">
    <property type="term" value="F:RNA polymerase II cis-regulatory region sequence-specific DNA binding"/>
    <property type="evidence" value="ECO:0007669"/>
    <property type="project" value="TreeGrafter"/>
</dbReference>
<name>Q4SMP4_TETNG</name>
<dbReference type="GO" id="GO:0009887">
    <property type="term" value="P:animal organ morphogenesis"/>
    <property type="evidence" value="ECO:0007669"/>
    <property type="project" value="TreeGrafter"/>
</dbReference>
<dbReference type="EMBL" id="CAAE01014546">
    <property type="protein sequence ID" value="CAF98088.1"/>
    <property type="molecule type" value="Genomic_DNA"/>
</dbReference>
<gene>
    <name evidence="7" type="ORF">GSTENG00015665001</name>
</gene>
<evidence type="ECO:0000256" key="3">
    <source>
        <dbReference type="ARBA" id="ARBA00023242"/>
    </source>
</evidence>
<dbReference type="SMART" id="SM00339">
    <property type="entry name" value="FH"/>
    <property type="match status" value="2"/>
</dbReference>
<feature type="domain" description="Fork-head" evidence="6">
    <location>
        <begin position="67"/>
        <end position="162"/>
    </location>
</feature>
<dbReference type="PRINTS" id="PR00053">
    <property type="entry name" value="FORKHEAD"/>
</dbReference>
<feature type="region of interest" description="Disordered" evidence="5">
    <location>
        <begin position="478"/>
        <end position="511"/>
    </location>
</feature>
<reference evidence="7" key="2">
    <citation type="submission" date="2004-02" db="EMBL/GenBank/DDBJ databases">
        <authorList>
            <consortium name="Genoscope"/>
            <consortium name="Whitehead Institute Centre for Genome Research"/>
        </authorList>
    </citation>
    <scope>NUCLEOTIDE SEQUENCE</scope>
</reference>
<dbReference type="AlphaFoldDB" id="Q4SMP4"/>
<feature type="compositionally biased region" description="Basic and acidic residues" evidence="5">
    <location>
        <begin position="168"/>
        <end position="191"/>
    </location>
</feature>
<keyword evidence="3 4" id="KW-0539">Nucleus</keyword>
<feature type="region of interest" description="Disordered" evidence="5">
    <location>
        <begin position="30"/>
        <end position="65"/>
    </location>
</feature>
<accession>Q4SMP4</accession>
<evidence type="ECO:0000313" key="7">
    <source>
        <dbReference type="EMBL" id="CAF98088.1"/>
    </source>
</evidence>
<evidence type="ECO:0000256" key="4">
    <source>
        <dbReference type="PROSITE-ProRule" id="PRU00089"/>
    </source>
</evidence>
<dbReference type="GO" id="GO:0000981">
    <property type="term" value="F:DNA-binding transcription factor activity, RNA polymerase II-specific"/>
    <property type="evidence" value="ECO:0007669"/>
    <property type="project" value="TreeGrafter"/>
</dbReference>
<feature type="domain" description="Fork-head" evidence="6">
    <location>
        <begin position="306"/>
        <end position="400"/>
    </location>
</feature>
<feature type="region of interest" description="Disordered" evidence="5">
    <location>
        <begin position="164"/>
        <end position="193"/>
    </location>
</feature>
<dbReference type="InterPro" id="IPR018122">
    <property type="entry name" value="TF_fork_head_CS_1"/>
</dbReference>
<dbReference type="InterPro" id="IPR001766">
    <property type="entry name" value="Fork_head_dom"/>
</dbReference>
<evidence type="ECO:0000256" key="1">
    <source>
        <dbReference type="ARBA" id="ARBA00004123"/>
    </source>
</evidence>
<feature type="DNA-binding region" description="Fork-head" evidence="4">
    <location>
        <begin position="306"/>
        <end position="400"/>
    </location>
</feature>
<dbReference type="Gene3D" id="1.10.10.10">
    <property type="entry name" value="Winged helix-like DNA-binding domain superfamily/Winged helix DNA-binding domain"/>
    <property type="match status" value="2"/>
</dbReference>
<dbReference type="GO" id="GO:0048731">
    <property type="term" value="P:system development"/>
    <property type="evidence" value="ECO:0007669"/>
    <property type="project" value="UniProtKB-ARBA"/>
</dbReference>
<dbReference type="GO" id="GO:0005634">
    <property type="term" value="C:nucleus"/>
    <property type="evidence" value="ECO:0007669"/>
    <property type="project" value="UniProtKB-SubCell"/>
</dbReference>
<dbReference type="Pfam" id="PF00250">
    <property type="entry name" value="Forkhead"/>
    <property type="match status" value="2"/>
</dbReference>
<keyword evidence="2 4" id="KW-0238">DNA-binding</keyword>
<dbReference type="OrthoDB" id="5954824at2759"/>
<feature type="DNA-binding region" description="Fork-head" evidence="4">
    <location>
        <begin position="67"/>
        <end position="162"/>
    </location>
</feature>
<comment type="subcellular location">
    <subcellularLocation>
        <location evidence="1 4">Nucleus</location>
    </subcellularLocation>
</comment>
<dbReference type="KEGG" id="tng:GSTEN00015665G001"/>
<dbReference type="PANTHER" id="PTHR46262">
    <property type="entry name" value="FORKHEAD BOX PROTEIN BINIOU"/>
    <property type="match status" value="1"/>
</dbReference>
<feature type="region of interest" description="Disordered" evidence="5">
    <location>
        <begin position="252"/>
        <end position="304"/>
    </location>
</feature>
<evidence type="ECO:0000256" key="5">
    <source>
        <dbReference type="SAM" id="MobiDB-lite"/>
    </source>
</evidence>
<sequence>MKLEVFSAHHFGQKTLVELCMDAEGRVPSPLSGDELGSDGDCVANSPAPVTQSGEGSKGKPYTRRPKPPYSYIALIAMAIRESGSGRLTLAEINDYLMKKFPFFRGSYTGWRNSVRHNLSLNDCFLKVLRDPSRPWGKDNYWMLNPQSEYTFADGVFRRRRKRIAKRSPKEQEGTDILGDKSRLPAPEKRVGGSKFSSPFAIDSILSTPFKRKEDSHVDADAQALGFYWSPGAHLVPYAVGYPSYVRAEMTTETPQQQLDPPPPMRSSPASGVLHPAMLSPQAATESSSSAIKGKKTSSGLRRPEKPPYSYIALIVMAIQSSPTKRLTLSEIYQFLQARFPFFRGSYQGWKNSVRHNLSLNECFIKLPKGLGRPGKGHYWTIDPGSEFMFEEGSFRRRPRGFRRKCQALKPMYRMMNGIGFGTSILPQSFDFQAPSATLACHGNSYNLDMMSNSMAGGYDGLSGGHHVPHMSPSPGSTYMASCPVPPNGEYGPDSSSSPVPSSPAMASALDGHSPYASTSAHWASSGGSPYIKQQPLASSSPASSGLHSGMAAYSLEQSYLHQNGRDSHSSDISVGIPRYQSHSSVCDRKDFVLNFNGISSFHPSAGGSYYHHHHHHHPQSVCQDIKPCVM</sequence>
<dbReference type="PROSITE" id="PS00657">
    <property type="entry name" value="FORK_HEAD_1"/>
    <property type="match status" value="2"/>
</dbReference>
<evidence type="ECO:0000256" key="2">
    <source>
        <dbReference type="ARBA" id="ARBA00023125"/>
    </source>
</evidence>
<dbReference type="InterPro" id="IPR047518">
    <property type="entry name" value="FH_FOXQ1"/>
</dbReference>
<proteinExistence type="predicted"/>
<dbReference type="CDD" id="cd20049">
    <property type="entry name" value="FH_FOXF1"/>
    <property type="match status" value="1"/>
</dbReference>
<dbReference type="HOGENOM" id="CLU_039845_1_0_1"/>
<dbReference type="PROSITE" id="PS50039">
    <property type="entry name" value="FORK_HEAD_3"/>
    <property type="match status" value="2"/>
</dbReference>
<organism evidence="7">
    <name type="scientific">Tetraodon nigroviridis</name>
    <name type="common">Spotted green pufferfish</name>
    <name type="synonym">Chelonodon nigroviridis</name>
    <dbReference type="NCBI Taxonomy" id="99883"/>
    <lineage>
        <taxon>Eukaryota</taxon>
        <taxon>Metazoa</taxon>
        <taxon>Chordata</taxon>
        <taxon>Craniata</taxon>
        <taxon>Vertebrata</taxon>
        <taxon>Euteleostomi</taxon>
        <taxon>Actinopterygii</taxon>
        <taxon>Neopterygii</taxon>
        <taxon>Teleostei</taxon>
        <taxon>Neoteleostei</taxon>
        <taxon>Acanthomorphata</taxon>
        <taxon>Eupercaria</taxon>
        <taxon>Tetraodontiformes</taxon>
        <taxon>Tetradontoidea</taxon>
        <taxon>Tetraodontidae</taxon>
        <taxon>Tetraodon</taxon>
    </lineage>
</organism>
<feature type="compositionally biased region" description="Polar residues" evidence="5">
    <location>
        <begin position="282"/>
        <end position="291"/>
    </location>
</feature>
<dbReference type="PROSITE" id="PS00658">
    <property type="entry name" value="FORK_HEAD_2"/>
    <property type="match status" value="2"/>
</dbReference>
<dbReference type="CDD" id="cd20034">
    <property type="entry name" value="FH_FOXQ1-like"/>
    <property type="match status" value="1"/>
</dbReference>
<dbReference type="PANTHER" id="PTHR46262:SF3">
    <property type="entry name" value="FORKHEAD BOX PROTEIN F2"/>
    <property type="match status" value="1"/>
</dbReference>